<dbReference type="Gene3D" id="3.30.420.10">
    <property type="entry name" value="Ribonuclease H-like superfamily/Ribonuclease H"/>
    <property type="match status" value="1"/>
</dbReference>
<dbReference type="GO" id="GO:0015074">
    <property type="term" value="P:DNA integration"/>
    <property type="evidence" value="ECO:0007669"/>
    <property type="project" value="InterPro"/>
</dbReference>
<protein>
    <submittedName>
        <fullName evidence="3">Uncharacterized protein LOC105160181</fullName>
    </submittedName>
</protein>
<keyword evidence="2" id="KW-1185">Reference proteome</keyword>
<dbReference type="GeneID" id="105160181"/>
<proteinExistence type="predicted"/>
<evidence type="ECO:0000313" key="3">
    <source>
        <dbReference type="RefSeq" id="XP_011075750.1"/>
    </source>
</evidence>
<gene>
    <name evidence="3" type="primary">LOC105160181</name>
</gene>
<dbReference type="GO" id="GO:0003676">
    <property type="term" value="F:nucleic acid binding"/>
    <property type="evidence" value="ECO:0007669"/>
    <property type="project" value="InterPro"/>
</dbReference>
<dbReference type="KEGG" id="sind:105160181"/>
<reference evidence="3" key="1">
    <citation type="submission" date="2025-08" db="UniProtKB">
        <authorList>
            <consortium name="RefSeq"/>
        </authorList>
    </citation>
    <scope>IDENTIFICATION</scope>
</reference>
<accession>A0A6I9T5R9</accession>
<dbReference type="Pfam" id="PF00665">
    <property type="entry name" value="rve"/>
    <property type="match status" value="1"/>
</dbReference>
<evidence type="ECO:0000259" key="1">
    <source>
        <dbReference type="PROSITE" id="PS50994"/>
    </source>
</evidence>
<dbReference type="InParanoid" id="A0A6I9T5R9"/>
<name>A0A6I9T5R9_SESIN</name>
<dbReference type="PANTHER" id="PTHR48475:SF2">
    <property type="entry name" value="RIBONUCLEASE H"/>
    <property type="match status" value="1"/>
</dbReference>
<feature type="domain" description="Integrase catalytic" evidence="1">
    <location>
        <begin position="135"/>
        <end position="243"/>
    </location>
</feature>
<organism evidence="2 3">
    <name type="scientific">Sesamum indicum</name>
    <name type="common">Oriental sesame</name>
    <name type="synonym">Sesamum orientale</name>
    <dbReference type="NCBI Taxonomy" id="4182"/>
    <lineage>
        <taxon>Eukaryota</taxon>
        <taxon>Viridiplantae</taxon>
        <taxon>Streptophyta</taxon>
        <taxon>Embryophyta</taxon>
        <taxon>Tracheophyta</taxon>
        <taxon>Spermatophyta</taxon>
        <taxon>Magnoliopsida</taxon>
        <taxon>eudicotyledons</taxon>
        <taxon>Gunneridae</taxon>
        <taxon>Pentapetalae</taxon>
        <taxon>asterids</taxon>
        <taxon>lamiids</taxon>
        <taxon>Lamiales</taxon>
        <taxon>Pedaliaceae</taxon>
        <taxon>Sesamum</taxon>
    </lineage>
</organism>
<dbReference type="PANTHER" id="PTHR48475">
    <property type="entry name" value="RIBONUCLEASE H"/>
    <property type="match status" value="1"/>
</dbReference>
<dbReference type="PROSITE" id="PS50994">
    <property type="entry name" value="INTEGRASE"/>
    <property type="match status" value="1"/>
</dbReference>
<dbReference type="InterPro" id="IPR001584">
    <property type="entry name" value="Integrase_cat-core"/>
</dbReference>
<dbReference type="RefSeq" id="XP_011075750.1">
    <property type="nucleotide sequence ID" value="XM_011077448.1"/>
</dbReference>
<dbReference type="SUPFAM" id="SSF53098">
    <property type="entry name" value="Ribonuclease H-like"/>
    <property type="match status" value="1"/>
</dbReference>
<dbReference type="AlphaFoldDB" id="A0A6I9T5R9"/>
<dbReference type="Proteomes" id="UP000504604">
    <property type="component" value="Linkage group LG4"/>
</dbReference>
<dbReference type="InterPro" id="IPR012337">
    <property type="entry name" value="RNaseH-like_sf"/>
</dbReference>
<sequence>MGKFHRCAIYQISRDENARADALSKLRTMVEGIKERKITVMIREASVIDEKVVYVVDEASSCRIPFIQYLKEGKLPDDPITERRLQFKANRFTMLGEELYKRTAEGILLKCLDGERAQYVMREIHERSCGNHSEVEYFSKWMEAEPLVKISEKEVINIILKNIICRFEIPRVLVSDNGTQFQRRKIVEWCKELKIKQNFTTIGNPQANGQVEATNMILLQHLKTRLEGAKGSWVEELLSVLGL</sequence>
<evidence type="ECO:0000313" key="2">
    <source>
        <dbReference type="Proteomes" id="UP000504604"/>
    </source>
</evidence>
<dbReference type="OrthoDB" id="1934939at2759"/>
<dbReference type="InterPro" id="IPR036397">
    <property type="entry name" value="RNaseH_sf"/>
</dbReference>